<dbReference type="AlphaFoldDB" id="G5J4F8"/>
<dbReference type="RefSeq" id="WP_007310616.1">
    <property type="nucleotide sequence ID" value="NZ_AESD01000356.1"/>
</dbReference>
<dbReference type="Proteomes" id="UP000003477">
    <property type="component" value="Unassembled WGS sequence"/>
</dbReference>
<evidence type="ECO:0000313" key="2">
    <source>
        <dbReference type="Proteomes" id="UP000003477"/>
    </source>
</evidence>
<organism evidence="1 2">
    <name type="scientific">Crocosphaera watsonii WH 0003</name>
    <dbReference type="NCBI Taxonomy" id="423471"/>
    <lineage>
        <taxon>Bacteria</taxon>
        <taxon>Bacillati</taxon>
        <taxon>Cyanobacteriota</taxon>
        <taxon>Cyanophyceae</taxon>
        <taxon>Oscillatoriophycideae</taxon>
        <taxon>Chroococcales</taxon>
        <taxon>Aphanothecaceae</taxon>
        <taxon>Crocosphaera</taxon>
    </lineage>
</organism>
<protein>
    <submittedName>
        <fullName evidence="1">Uncharacterized protein</fullName>
    </submittedName>
</protein>
<sequence>MEPLTIAGIVTIVLTGALTKVGKNALDGSLKRLSELLQQNVPETYLKLISSQDNTEALPEVIEVMAKTIKDDDEIKNLATEIAEDNKSKSEVINIMNNVGIVNYGTVKNPTFYFT</sequence>
<accession>G5J4F8</accession>
<comment type="caution">
    <text evidence="1">The sequence shown here is derived from an EMBL/GenBank/DDBJ whole genome shotgun (WGS) entry which is preliminary data.</text>
</comment>
<dbReference type="GeneID" id="88766067"/>
<gene>
    <name evidence="1" type="ORF">CWATWH0003_2380</name>
</gene>
<proteinExistence type="predicted"/>
<name>G5J4F8_CROWT</name>
<dbReference type="PATRIC" id="fig|423471.3.peg.2236"/>
<reference evidence="1 2" key="1">
    <citation type="journal article" date="2011" name="Front. Microbiol.">
        <title>Two Strains of Crocosphaera watsonii with Highly Conserved Genomes are Distinguished by Strain-Specific Features.</title>
        <authorList>
            <person name="Bench S.R."/>
            <person name="Ilikchyan I.N."/>
            <person name="Tripp H.J."/>
            <person name="Zehr J.P."/>
        </authorList>
    </citation>
    <scope>NUCLEOTIDE SEQUENCE [LARGE SCALE GENOMIC DNA]</scope>
    <source>
        <strain evidence="1 2">WH 0003</strain>
    </source>
</reference>
<dbReference type="EMBL" id="AESD01000356">
    <property type="protein sequence ID" value="EHJ12930.1"/>
    <property type="molecule type" value="Genomic_DNA"/>
</dbReference>
<evidence type="ECO:0000313" key="1">
    <source>
        <dbReference type="EMBL" id="EHJ12930.1"/>
    </source>
</evidence>